<evidence type="ECO:0000256" key="1">
    <source>
        <dbReference type="SAM" id="Phobius"/>
    </source>
</evidence>
<accession>A0A8J2NSR0</accession>
<keyword evidence="1" id="KW-1133">Transmembrane helix</keyword>
<keyword evidence="3" id="KW-1185">Reference proteome</keyword>
<feature type="transmembrane region" description="Helical" evidence="1">
    <location>
        <begin position="39"/>
        <end position="60"/>
    </location>
</feature>
<comment type="caution">
    <text evidence="2">The sequence shown here is derived from an EMBL/GenBank/DDBJ whole genome shotgun (WGS) entry which is preliminary data.</text>
</comment>
<feature type="non-terminal residue" evidence="2">
    <location>
        <position position="71"/>
    </location>
</feature>
<proteinExistence type="predicted"/>
<gene>
    <name evidence="2" type="ORF">AFUS01_LOCUS2888</name>
</gene>
<dbReference type="AlphaFoldDB" id="A0A8J2NSR0"/>
<evidence type="ECO:0000313" key="2">
    <source>
        <dbReference type="EMBL" id="CAG7682253.1"/>
    </source>
</evidence>
<dbReference type="EMBL" id="CAJVCH010016943">
    <property type="protein sequence ID" value="CAG7682253.1"/>
    <property type="molecule type" value="Genomic_DNA"/>
</dbReference>
<dbReference type="Proteomes" id="UP000708208">
    <property type="component" value="Unassembled WGS sequence"/>
</dbReference>
<reference evidence="2" key="1">
    <citation type="submission" date="2021-06" db="EMBL/GenBank/DDBJ databases">
        <authorList>
            <person name="Hodson N. C."/>
            <person name="Mongue J. A."/>
            <person name="Jaron S. K."/>
        </authorList>
    </citation>
    <scope>NUCLEOTIDE SEQUENCE</scope>
</reference>
<evidence type="ECO:0000313" key="3">
    <source>
        <dbReference type="Proteomes" id="UP000708208"/>
    </source>
</evidence>
<dbReference type="OrthoDB" id="6475849at2759"/>
<name>A0A8J2NSR0_9HEXA</name>
<keyword evidence="1" id="KW-0472">Membrane</keyword>
<keyword evidence="1" id="KW-0812">Transmembrane</keyword>
<organism evidence="2 3">
    <name type="scientific">Allacma fusca</name>
    <dbReference type="NCBI Taxonomy" id="39272"/>
    <lineage>
        <taxon>Eukaryota</taxon>
        <taxon>Metazoa</taxon>
        <taxon>Ecdysozoa</taxon>
        <taxon>Arthropoda</taxon>
        <taxon>Hexapoda</taxon>
        <taxon>Collembola</taxon>
        <taxon>Symphypleona</taxon>
        <taxon>Sminthuridae</taxon>
        <taxon>Allacma</taxon>
    </lineage>
</organism>
<protein>
    <submittedName>
        <fullName evidence="2">Uncharacterized protein</fullName>
    </submittedName>
</protein>
<sequence length="71" mass="7554">MFFLTEDTPLLDSSFDLDLEGNNNEVITTRRGVSIKKTLVAVLCLGLVGSVAAIGVATSANKNTAEQEWAP</sequence>